<protein>
    <submittedName>
        <fullName evidence="2">SseB family protein</fullName>
    </submittedName>
</protein>
<dbReference type="Pfam" id="PF07179">
    <property type="entry name" value="SseB"/>
    <property type="match status" value="1"/>
</dbReference>
<organism evidence="2 3">
    <name type="scientific">Flavobacterium sediminilitoris</name>
    <dbReference type="NCBI Taxonomy" id="2024526"/>
    <lineage>
        <taxon>Bacteria</taxon>
        <taxon>Pseudomonadati</taxon>
        <taxon>Bacteroidota</taxon>
        <taxon>Flavobacteriia</taxon>
        <taxon>Flavobacteriales</taxon>
        <taxon>Flavobacteriaceae</taxon>
        <taxon>Flavobacterium</taxon>
    </lineage>
</organism>
<evidence type="ECO:0000259" key="1">
    <source>
        <dbReference type="Pfam" id="PF07179"/>
    </source>
</evidence>
<dbReference type="InterPro" id="IPR009839">
    <property type="entry name" value="SseB_N"/>
</dbReference>
<reference evidence="2" key="2">
    <citation type="submission" date="2022-04" db="EMBL/GenBank/DDBJ databases">
        <title>Complete Genome Sequence of Flavobacterium sediminilitoris YSM-43, Isolated from a Tidal Sediment.</title>
        <authorList>
            <person name="Lee P.A."/>
        </authorList>
    </citation>
    <scope>NUCLEOTIDE SEQUENCE</scope>
    <source>
        <strain evidence="2">YSM-43</strain>
    </source>
</reference>
<name>A0ABY4HM99_9FLAO</name>
<feature type="domain" description="SseB protein N-terminal" evidence="1">
    <location>
        <begin position="20"/>
        <end position="141"/>
    </location>
</feature>
<dbReference type="EMBL" id="CP090145">
    <property type="protein sequence ID" value="UOX33698.1"/>
    <property type="molecule type" value="Genomic_DNA"/>
</dbReference>
<accession>A0ABY4HM99</accession>
<evidence type="ECO:0000313" key="2">
    <source>
        <dbReference type="EMBL" id="UOX33698.1"/>
    </source>
</evidence>
<gene>
    <name evidence="2" type="ORF">LXD69_16895</name>
</gene>
<dbReference type="RefSeq" id="WP_246916232.1">
    <property type="nucleotide sequence ID" value="NZ_CP090145.1"/>
</dbReference>
<keyword evidence="3" id="KW-1185">Reference proteome</keyword>
<dbReference type="Proteomes" id="UP000830454">
    <property type="component" value="Chromosome"/>
</dbReference>
<evidence type="ECO:0000313" key="3">
    <source>
        <dbReference type="Proteomes" id="UP000830454"/>
    </source>
</evidence>
<proteinExistence type="predicted"/>
<reference evidence="2" key="1">
    <citation type="submission" date="2021-12" db="EMBL/GenBank/DDBJ databases">
        <authorList>
            <person name="Cha I.-T."/>
            <person name="Lee K.-E."/>
            <person name="Park S.-J."/>
        </authorList>
    </citation>
    <scope>NUCLEOTIDE SEQUENCE</scope>
    <source>
        <strain evidence="2">YSM-43</strain>
    </source>
</reference>
<sequence length="144" mass="15960">MDTAAETEFNPNNDTLLTTIKAFQNNQNQDTFMAVLQELQGNNAFLIIPTLEPVVGKDRNEAGWSTLEKGTQLSFTSVFEVDGQKVMGVFTSQQNLMLWAKETKPFASIPAKDVLDIAMQNGIERIVIDSNLDTMFVLGRSIVS</sequence>